<keyword evidence="5" id="KW-1185">Reference proteome</keyword>
<dbReference type="InterPro" id="IPR012338">
    <property type="entry name" value="Beta-lactam/transpept-like"/>
</dbReference>
<feature type="chain" id="PRO_5003951418" evidence="2">
    <location>
        <begin position="31"/>
        <end position="416"/>
    </location>
</feature>
<dbReference type="PATRIC" id="fig|698759.3.peg.8764"/>
<feature type="compositionally biased region" description="Basic and acidic residues" evidence="1">
    <location>
        <begin position="33"/>
        <end position="48"/>
    </location>
</feature>
<gene>
    <name evidence="4" type="ORF">STRIP9103_03137</name>
</gene>
<dbReference type="PANTHER" id="PTHR46825:SF7">
    <property type="entry name" value="D-ALANYL-D-ALANINE CARBOXYPEPTIDASE"/>
    <property type="match status" value="1"/>
</dbReference>
<dbReference type="AlphaFoldDB" id="L1KIV3"/>
<organism evidence="4 5">
    <name type="scientific">Streptomyces ipomoeae 91-03</name>
    <dbReference type="NCBI Taxonomy" id="698759"/>
    <lineage>
        <taxon>Bacteria</taxon>
        <taxon>Bacillati</taxon>
        <taxon>Actinomycetota</taxon>
        <taxon>Actinomycetes</taxon>
        <taxon>Kitasatosporales</taxon>
        <taxon>Streptomycetaceae</taxon>
        <taxon>Streptomyces</taxon>
    </lineage>
</organism>
<evidence type="ECO:0000259" key="3">
    <source>
        <dbReference type="Pfam" id="PF00144"/>
    </source>
</evidence>
<feature type="region of interest" description="Disordered" evidence="1">
    <location>
        <begin position="394"/>
        <end position="416"/>
    </location>
</feature>
<dbReference type="InterPro" id="IPR050491">
    <property type="entry name" value="AmpC-like"/>
</dbReference>
<dbReference type="InterPro" id="IPR006311">
    <property type="entry name" value="TAT_signal"/>
</dbReference>
<evidence type="ECO:0000313" key="5">
    <source>
        <dbReference type="Proteomes" id="UP000010411"/>
    </source>
</evidence>
<dbReference type="RefSeq" id="WP_009340493.1">
    <property type="nucleotide sequence ID" value="NZ_AEJC01000647.1"/>
</dbReference>
<dbReference type="Gene3D" id="3.40.710.10">
    <property type="entry name" value="DD-peptidase/beta-lactamase superfamily"/>
    <property type="match status" value="1"/>
</dbReference>
<dbReference type="EMBL" id="AEJC01000647">
    <property type="protein sequence ID" value="EKX60517.1"/>
    <property type="molecule type" value="Genomic_DNA"/>
</dbReference>
<dbReference type="Proteomes" id="UP000010411">
    <property type="component" value="Unassembled WGS sequence"/>
</dbReference>
<feature type="signal peptide" evidence="2">
    <location>
        <begin position="1"/>
        <end position="30"/>
    </location>
</feature>
<feature type="region of interest" description="Disordered" evidence="1">
    <location>
        <begin position="26"/>
        <end position="50"/>
    </location>
</feature>
<reference evidence="4 5" key="1">
    <citation type="submission" date="2012-11" db="EMBL/GenBank/DDBJ databases">
        <authorList>
            <person name="Huguet-Tapia J.C."/>
            <person name="Durkin A.S."/>
            <person name="Pettis G.S."/>
            <person name="Badger J.H."/>
        </authorList>
    </citation>
    <scope>NUCLEOTIDE SEQUENCE [LARGE SCALE GENOMIC DNA]</scope>
    <source>
        <strain evidence="4 5">91-03</strain>
    </source>
</reference>
<sequence>MSMLRTALMAVTAATAAMAPAVGTAGPAAAAPADRDHGNDANHREHGATRQAVEAAVADGVPGVIAQAKDKRGGVWKTAAGVGNLDTGAPRTPKDRFRVGSITKTFVATVVLQLEAEGKLSLDDTVEKWLPGLVTGNGHDGDAIIVRQLLNHTSGIFNSTEDSGFLDTYYFADGFLRHRYDTVTPEQLVAIAMKHEPYFAPGTGWHYSNTNYVLAGLIIEKATGNPYGDEVRARIVEPLGLRSTTVPGTDPTMPSPSGRAYSKLALTADGPTYDVTEFNPSIPYAAGEIISTTADLNRFVTALVRGDLLPPKQQSELTTTVEATGYPDERYGLGITDVELSCGIHVWGHSGDVPGSHSDMATTPDGRHSLAFNFNGDWAGDAEAVIEAEFCGEGAEQGNGGAGGEGEPGEQGNRAI</sequence>
<dbReference type="InterPro" id="IPR001466">
    <property type="entry name" value="Beta-lactam-related"/>
</dbReference>
<accession>L1KIV3</accession>
<proteinExistence type="predicted"/>
<dbReference type="PANTHER" id="PTHR46825">
    <property type="entry name" value="D-ALANYL-D-ALANINE-CARBOXYPEPTIDASE/ENDOPEPTIDASE AMPH"/>
    <property type="match status" value="1"/>
</dbReference>
<evidence type="ECO:0000313" key="4">
    <source>
        <dbReference type="EMBL" id="EKX60517.1"/>
    </source>
</evidence>
<dbReference type="SUPFAM" id="SSF56601">
    <property type="entry name" value="beta-lactamase/transpeptidase-like"/>
    <property type="match status" value="1"/>
</dbReference>
<feature type="domain" description="Beta-lactamase-related" evidence="3">
    <location>
        <begin position="50"/>
        <end position="377"/>
    </location>
</feature>
<evidence type="ECO:0000256" key="2">
    <source>
        <dbReference type="SAM" id="SignalP"/>
    </source>
</evidence>
<dbReference type="MEROPS" id="S12.003"/>
<dbReference type="PROSITE" id="PS51318">
    <property type="entry name" value="TAT"/>
    <property type="match status" value="1"/>
</dbReference>
<evidence type="ECO:0000256" key="1">
    <source>
        <dbReference type="SAM" id="MobiDB-lite"/>
    </source>
</evidence>
<protein>
    <submittedName>
        <fullName evidence="4">Beta-lactamase</fullName>
    </submittedName>
</protein>
<feature type="compositionally biased region" description="Gly residues" evidence="1">
    <location>
        <begin position="395"/>
        <end position="406"/>
    </location>
</feature>
<comment type="caution">
    <text evidence="4">The sequence shown here is derived from an EMBL/GenBank/DDBJ whole genome shotgun (WGS) entry which is preliminary data.</text>
</comment>
<dbReference type="Pfam" id="PF00144">
    <property type="entry name" value="Beta-lactamase"/>
    <property type="match status" value="1"/>
</dbReference>
<name>L1KIV3_9ACTN</name>
<keyword evidence="2" id="KW-0732">Signal</keyword>